<dbReference type="Gene3D" id="6.10.250.2540">
    <property type="match status" value="1"/>
</dbReference>
<sequence length="177" mass="20687">MSEIISTLAILISIASSAAGLGYWLARQFEKIARQFEKIDIQFKEMERRMERLERGIFSFNELLLKVLEEKDVISRTEAISLMAALQSMIPSSRTKYYTKEVENRLRELLGKDPEKYTLEDIKELERIADIMEDEYMVSGRKELIDYAAKLRVAALVLKVVFVEPKMRKLKEWPLGY</sequence>
<dbReference type="RefSeq" id="WP_125670128.1">
    <property type="nucleotide sequence ID" value="NZ_RCOS01000015.1"/>
</dbReference>
<protein>
    <submittedName>
        <fullName evidence="1">Uncharacterized protein</fullName>
    </submittedName>
</protein>
<dbReference type="Proteomes" id="UP000277582">
    <property type="component" value="Unassembled WGS sequence"/>
</dbReference>
<dbReference type="AlphaFoldDB" id="A0A429GXZ7"/>
<evidence type="ECO:0000313" key="1">
    <source>
        <dbReference type="EMBL" id="RSN78642.1"/>
    </source>
</evidence>
<proteinExistence type="predicted"/>
<reference evidence="1 2" key="1">
    <citation type="submission" date="2018-10" db="EMBL/GenBank/DDBJ databases">
        <title>Co-occurring genomic capacity for anaerobic methane metabolism and dissimilatory sulfite reduction discovered in the Korarchaeota.</title>
        <authorList>
            <person name="Mckay L.J."/>
            <person name="Dlakic M."/>
            <person name="Fields M.W."/>
            <person name="Delmont T.O."/>
            <person name="Eren A.M."/>
            <person name="Jay Z.J."/>
            <person name="Klingelsmith K.B."/>
            <person name="Rusch D.B."/>
            <person name="Inskeep W.P."/>
        </authorList>
    </citation>
    <scope>NUCLEOTIDE SEQUENCE [LARGE SCALE GENOMIC DNA]</scope>
    <source>
        <strain evidence="1 2">MDKW</strain>
    </source>
</reference>
<keyword evidence="2" id="KW-1185">Reference proteome</keyword>
<comment type="caution">
    <text evidence="1">The sequence shown here is derived from an EMBL/GenBank/DDBJ whole genome shotgun (WGS) entry which is preliminary data.</text>
</comment>
<dbReference type="OrthoDB" id="28954at2157"/>
<dbReference type="EMBL" id="RCOS01000015">
    <property type="protein sequence ID" value="RSN78642.1"/>
    <property type="molecule type" value="Genomic_DNA"/>
</dbReference>
<evidence type="ECO:0000313" key="2">
    <source>
        <dbReference type="Proteomes" id="UP000277582"/>
    </source>
</evidence>
<accession>A0A429GXZ7</accession>
<organism evidence="1 2">
    <name type="scientific">Candidatus Methanodesulfokora washburnensis</name>
    <dbReference type="NCBI Taxonomy" id="2478471"/>
    <lineage>
        <taxon>Archaea</taxon>
        <taxon>Thermoproteota</taxon>
        <taxon>Candidatus Korarchaeia</taxon>
        <taxon>Candidatus Korarchaeia incertae sedis</taxon>
        <taxon>Candidatus Methanodesulfokora</taxon>
    </lineage>
</organism>
<name>A0A429GXZ7_9CREN</name>
<gene>
    <name evidence="1" type="ORF">D6D85_00830</name>
</gene>